<evidence type="ECO:0000256" key="2">
    <source>
        <dbReference type="ARBA" id="ARBA00022630"/>
    </source>
</evidence>
<feature type="domain" description="FAD-binding" evidence="6">
    <location>
        <begin position="7"/>
        <end position="340"/>
    </location>
</feature>
<dbReference type="KEGG" id="rbg:BG454_11090"/>
<proteinExistence type="predicted"/>
<dbReference type="OrthoDB" id="4230779at2"/>
<dbReference type="SUPFAM" id="SSF51905">
    <property type="entry name" value="FAD/NAD(P)-binding domain"/>
    <property type="match status" value="1"/>
</dbReference>
<dbReference type="RefSeq" id="WP_071480805.1">
    <property type="nucleotide sequence ID" value="NZ_CP024899.1"/>
</dbReference>
<accession>A0A2K8KJ97</accession>
<evidence type="ECO:0000259" key="6">
    <source>
        <dbReference type="Pfam" id="PF01494"/>
    </source>
</evidence>
<gene>
    <name evidence="7" type="ORF">BG454_11090</name>
</gene>
<dbReference type="InterPro" id="IPR036188">
    <property type="entry name" value="FAD/NAD-bd_sf"/>
</dbReference>
<sequence>MKLTGLEVLVIGGGVAGLAVSAALKQQGASVLVLEQAGGFLEVGAGLQISPNGARVIQALGQGASLEEHALRSEAVVLRAAHDGKQVLRLNLPKAGAEYHLIHRADLISVLQGACDGIETRFVAQATSVDAQGTRPQVSLSTGEVISADLVIGADGLHSVMRPHLQDDPATQPFFTGQVAWRALVPCSEEHPALAEVFMGPGRHLVSYPLRGGRLRNIVAVEERKTWAQEGWNHPDDPQHLKQAFSGFGGPVPAWLEQVEKLWLWGLFRHNVAAKWHRGNCAILGDAAHPTLPFMAQGANMALEDAYVLARELARARSISDGLVAYQAARRDRVVRVVEAANRNARNYHLRPPLAQFAHFALRLSGRIVPDAPLRQFAWIYDHDVTEA</sequence>
<keyword evidence="8" id="KW-1185">Reference proteome</keyword>
<dbReference type="STRING" id="441209.GCA_001870665_01998"/>
<dbReference type="SUPFAM" id="SSF54373">
    <property type="entry name" value="FAD-linked reductases, C-terminal domain"/>
    <property type="match status" value="1"/>
</dbReference>
<organism evidence="7 8">
    <name type="scientific">Roseinatronobacter bogoriensis subsp. barguzinensis</name>
    <dbReference type="NCBI Taxonomy" id="441209"/>
    <lineage>
        <taxon>Bacteria</taxon>
        <taxon>Pseudomonadati</taxon>
        <taxon>Pseudomonadota</taxon>
        <taxon>Alphaproteobacteria</taxon>
        <taxon>Rhodobacterales</taxon>
        <taxon>Paracoccaceae</taxon>
        <taxon>Roseinatronobacter</taxon>
    </lineage>
</organism>
<dbReference type="AlphaFoldDB" id="A0A2K8KJ97"/>
<dbReference type="EMBL" id="CP024899">
    <property type="protein sequence ID" value="ATX66290.1"/>
    <property type="molecule type" value="Genomic_DNA"/>
</dbReference>
<evidence type="ECO:0000256" key="5">
    <source>
        <dbReference type="ARBA" id="ARBA00023033"/>
    </source>
</evidence>
<protein>
    <submittedName>
        <fullName evidence="7">Monooxygenase</fullName>
    </submittedName>
</protein>
<dbReference type="Pfam" id="PF01494">
    <property type="entry name" value="FAD_binding_3"/>
    <property type="match status" value="1"/>
</dbReference>
<keyword evidence="5 7" id="KW-0503">Monooxygenase</keyword>
<dbReference type="PANTHER" id="PTHR13789:SF318">
    <property type="entry name" value="GERANYLGERANYL DIPHOSPHATE REDUCTASE"/>
    <property type="match status" value="1"/>
</dbReference>
<dbReference type="Proteomes" id="UP000228948">
    <property type="component" value="Chromosome"/>
</dbReference>
<name>A0A2K8KJ97_9RHOB</name>
<keyword evidence="2" id="KW-0285">Flavoprotein</keyword>
<dbReference type="PANTHER" id="PTHR13789">
    <property type="entry name" value="MONOOXYGENASE"/>
    <property type="match status" value="1"/>
</dbReference>
<evidence type="ECO:0000313" key="7">
    <source>
        <dbReference type="EMBL" id="ATX66290.1"/>
    </source>
</evidence>
<evidence type="ECO:0000256" key="4">
    <source>
        <dbReference type="ARBA" id="ARBA00023002"/>
    </source>
</evidence>
<dbReference type="InterPro" id="IPR002938">
    <property type="entry name" value="FAD-bd"/>
</dbReference>
<evidence type="ECO:0000256" key="3">
    <source>
        <dbReference type="ARBA" id="ARBA00022827"/>
    </source>
</evidence>
<keyword evidence="4" id="KW-0560">Oxidoreductase</keyword>
<dbReference type="InterPro" id="IPR050493">
    <property type="entry name" value="FAD-dep_Monooxygenase_BioMet"/>
</dbReference>
<evidence type="ECO:0000313" key="8">
    <source>
        <dbReference type="Proteomes" id="UP000228948"/>
    </source>
</evidence>
<reference evidence="7 8" key="1">
    <citation type="submission" date="2017-11" db="EMBL/GenBank/DDBJ databases">
        <title>Revised Sequence and Annotation of the Rhodobaca barguzinensis strain alga05 Genome.</title>
        <authorList>
            <person name="Kopejtka K."/>
            <person name="Tomasch J.M."/>
            <person name="Bunk B."/>
            <person name="Koblizek M."/>
        </authorList>
    </citation>
    <scope>NUCLEOTIDE SEQUENCE [LARGE SCALE GENOMIC DNA]</scope>
    <source>
        <strain evidence="8">alga05</strain>
    </source>
</reference>
<dbReference type="GO" id="GO:0004497">
    <property type="term" value="F:monooxygenase activity"/>
    <property type="evidence" value="ECO:0007669"/>
    <property type="project" value="UniProtKB-KW"/>
</dbReference>
<dbReference type="Gene3D" id="3.50.50.60">
    <property type="entry name" value="FAD/NAD(P)-binding domain"/>
    <property type="match status" value="1"/>
</dbReference>
<dbReference type="PRINTS" id="PR00420">
    <property type="entry name" value="RNGMNOXGNASE"/>
</dbReference>
<dbReference type="GO" id="GO:0071949">
    <property type="term" value="F:FAD binding"/>
    <property type="evidence" value="ECO:0007669"/>
    <property type="project" value="InterPro"/>
</dbReference>
<evidence type="ECO:0000256" key="1">
    <source>
        <dbReference type="ARBA" id="ARBA00001974"/>
    </source>
</evidence>
<keyword evidence="3" id="KW-0274">FAD</keyword>
<comment type="cofactor">
    <cofactor evidence="1">
        <name>FAD</name>
        <dbReference type="ChEBI" id="CHEBI:57692"/>
    </cofactor>
</comment>